<evidence type="ECO:0000313" key="4">
    <source>
        <dbReference type="Proteomes" id="UP000663940"/>
    </source>
</evidence>
<dbReference type="RefSeq" id="WP_112652984.1">
    <property type="nucleotide sequence ID" value="NZ_CP043451.1"/>
</dbReference>
<evidence type="ECO:0000313" key="1">
    <source>
        <dbReference type="EMBL" id="QEM03420.1"/>
    </source>
</evidence>
<reference evidence="2 4" key="2">
    <citation type="submission" date="2021-03" db="EMBL/GenBank/DDBJ databases">
        <title>Mucilaginibacter strains isolated from gold and copper mining confer multi heavy-metal resistance.</title>
        <authorList>
            <person name="Li Y."/>
        </authorList>
    </citation>
    <scope>NUCLEOTIDE SEQUENCE [LARGE SCALE GENOMIC DNA]</scope>
    <source>
        <strain evidence="2 4">P2-4</strain>
    </source>
</reference>
<dbReference type="EMBL" id="CP071880">
    <property type="protein sequence ID" value="QTE47819.1"/>
    <property type="molecule type" value="Genomic_DNA"/>
</dbReference>
<proteinExistence type="predicted"/>
<evidence type="ECO:0000313" key="2">
    <source>
        <dbReference type="EMBL" id="QTE47819.1"/>
    </source>
</evidence>
<keyword evidence="4" id="KW-1185">Reference proteome</keyword>
<accession>A0AAE6JE26</accession>
<name>A0AAE6JE26_9SPHI</name>
<dbReference type="Pfam" id="PF14375">
    <property type="entry name" value="Cys_rich_CWC"/>
    <property type="match status" value="1"/>
</dbReference>
<reference evidence="1 3" key="1">
    <citation type="submission" date="2019-08" db="EMBL/GenBank/DDBJ databases">
        <title>Comparative genome analysis confer to the adaptation heavy metal polluted environment.</title>
        <authorList>
            <person name="Li Y."/>
        </authorList>
    </citation>
    <scope>NUCLEOTIDE SEQUENCE [LARGE SCALE GENOMIC DNA]</scope>
    <source>
        <strain evidence="1 3">P2</strain>
    </source>
</reference>
<organism evidence="1 3">
    <name type="scientific">Mucilaginibacter rubeus</name>
    <dbReference type="NCBI Taxonomy" id="2027860"/>
    <lineage>
        <taxon>Bacteria</taxon>
        <taxon>Pseudomonadati</taxon>
        <taxon>Bacteroidota</taxon>
        <taxon>Sphingobacteriia</taxon>
        <taxon>Sphingobacteriales</taxon>
        <taxon>Sphingobacteriaceae</taxon>
        <taxon>Mucilaginibacter</taxon>
    </lineage>
</organism>
<protein>
    <submittedName>
        <fullName evidence="1">Cysteine-rich CWC family protein</fullName>
    </submittedName>
</protein>
<gene>
    <name evidence="1" type="ORF">DIU31_007745</name>
    <name evidence="2" type="ORF">J3L21_19920</name>
</gene>
<dbReference type="AlphaFoldDB" id="A0AAE6JE26"/>
<dbReference type="Proteomes" id="UP000663940">
    <property type="component" value="Chromosome"/>
</dbReference>
<dbReference type="EMBL" id="CP043451">
    <property type="protein sequence ID" value="QEM03420.1"/>
    <property type="molecule type" value="Genomic_DNA"/>
</dbReference>
<sequence>MTKHENKYCPRCKEPFECKVGSILLCQCQGISFTDRERDYIRLTYPDCLCRKCLMVIKHEISSTAAQEKMKTILEAIRKGK</sequence>
<dbReference type="InterPro" id="IPR032720">
    <property type="entry name" value="Cys_rich_CWC"/>
</dbReference>
<dbReference type="Proteomes" id="UP000250557">
    <property type="component" value="Chromosome"/>
</dbReference>
<evidence type="ECO:0000313" key="3">
    <source>
        <dbReference type="Proteomes" id="UP000250557"/>
    </source>
</evidence>